<evidence type="ECO:0000256" key="1">
    <source>
        <dbReference type="ARBA" id="ARBA00012513"/>
    </source>
</evidence>
<dbReference type="GO" id="GO:0004674">
    <property type="term" value="F:protein serine/threonine kinase activity"/>
    <property type="evidence" value="ECO:0007669"/>
    <property type="project" value="UniProtKB-KW"/>
</dbReference>
<dbReference type="InterPro" id="IPR051334">
    <property type="entry name" value="SRPK"/>
</dbReference>
<proteinExistence type="predicted"/>
<dbReference type="EC" id="2.7.11.1" evidence="1"/>
<evidence type="ECO:0000256" key="8">
    <source>
        <dbReference type="ARBA" id="ARBA00048679"/>
    </source>
</evidence>
<dbReference type="EMBL" id="ML736788">
    <property type="protein sequence ID" value="KAE8402433.1"/>
    <property type="molecule type" value="Genomic_DNA"/>
</dbReference>
<evidence type="ECO:0000256" key="3">
    <source>
        <dbReference type="ARBA" id="ARBA00022679"/>
    </source>
</evidence>
<dbReference type="RefSeq" id="XP_031939752.1">
    <property type="nucleotide sequence ID" value="XM_032087566.1"/>
</dbReference>
<evidence type="ECO:0000259" key="9">
    <source>
        <dbReference type="PROSITE" id="PS50011"/>
    </source>
</evidence>
<reference evidence="10 11" key="1">
    <citation type="submission" date="2019-04" db="EMBL/GenBank/DDBJ databases">
        <authorList>
            <consortium name="DOE Joint Genome Institute"/>
            <person name="Mondo S."/>
            <person name="Kjaerbolling I."/>
            <person name="Vesth T."/>
            <person name="Frisvad J.C."/>
            <person name="Nybo J.L."/>
            <person name="Theobald S."/>
            <person name="Kildgaard S."/>
            <person name="Isbrandt T."/>
            <person name="Kuo A."/>
            <person name="Sato A."/>
            <person name="Lyhne E.K."/>
            <person name="Kogle M.E."/>
            <person name="Wiebenga A."/>
            <person name="Kun R.S."/>
            <person name="Lubbers R.J."/>
            <person name="Makela M.R."/>
            <person name="Barry K."/>
            <person name="Chovatia M."/>
            <person name="Clum A."/>
            <person name="Daum C."/>
            <person name="Haridas S."/>
            <person name="He G."/>
            <person name="LaButti K."/>
            <person name="Lipzen A."/>
            <person name="Riley R."/>
            <person name="Salamov A."/>
            <person name="Simmons B.A."/>
            <person name="Magnuson J.K."/>
            <person name="Henrissat B."/>
            <person name="Mortensen U.H."/>
            <person name="Larsen T.O."/>
            <person name="Devries R.P."/>
            <person name="Grigoriev I.V."/>
            <person name="Machida M."/>
            <person name="Baker S.E."/>
            <person name="Andersen M.R."/>
            <person name="Cantor M.N."/>
            <person name="Hua S.X."/>
        </authorList>
    </citation>
    <scope>NUCLEOTIDE SEQUENCE [LARGE SCALE GENOMIC DNA]</scope>
    <source>
        <strain evidence="10 11">CBS 119388</strain>
    </source>
</reference>
<dbReference type="Gene3D" id="1.10.510.10">
    <property type="entry name" value="Transferase(Phosphotransferase) domain 1"/>
    <property type="match status" value="1"/>
</dbReference>
<gene>
    <name evidence="10" type="ORF">BDV37DRAFT_284745</name>
</gene>
<keyword evidence="2" id="KW-0723">Serine/threonine-protein kinase</keyword>
<keyword evidence="4" id="KW-0547">Nucleotide-binding</keyword>
<evidence type="ECO:0000256" key="5">
    <source>
        <dbReference type="ARBA" id="ARBA00022777"/>
    </source>
</evidence>
<protein>
    <recommendedName>
        <fullName evidence="1">non-specific serine/threonine protein kinase</fullName>
        <ecNumber evidence="1">2.7.11.1</ecNumber>
    </recommendedName>
</protein>
<dbReference type="PANTHER" id="PTHR47634:SF9">
    <property type="entry name" value="PROTEIN KINASE DOMAIN-CONTAINING PROTEIN-RELATED"/>
    <property type="match status" value="1"/>
</dbReference>
<dbReference type="PROSITE" id="PS50011">
    <property type="entry name" value="PROTEIN_KINASE_DOM"/>
    <property type="match status" value="1"/>
</dbReference>
<dbReference type="GO" id="GO:0005634">
    <property type="term" value="C:nucleus"/>
    <property type="evidence" value="ECO:0007669"/>
    <property type="project" value="TreeGrafter"/>
</dbReference>
<comment type="catalytic activity">
    <reaction evidence="7">
        <text>L-threonyl-[protein] + ATP = O-phospho-L-threonyl-[protein] + ADP + H(+)</text>
        <dbReference type="Rhea" id="RHEA:46608"/>
        <dbReference type="Rhea" id="RHEA-COMP:11060"/>
        <dbReference type="Rhea" id="RHEA-COMP:11605"/>
        <dbReference type="ChEBI" id="CHEBI:15378"/>
        <dbReference type="ChEBI" id="CHEBI:30013"/>
        <dbReference type="ChEBI" id="CHEBI:30616"/>
        <dbReference type="ChEBI" id="CHEBI:61977"/>
        <dbReference type="ChEBI" id="CHEBI:456216"/>
        <dbReference type="EC" id="2.7.11.1"/>
    </reaction>
</comment>
<dbReference type="GO" id="GO:0005524">
    <property type="term" value="F:ATP binding"/>
    <property type="evidence" value="ECO:0007669"/>
    <property type="project" value="UniProtKB-KW"/>
</dbReference>
<keyword evidence="11" id="KW-1185">Reference proteome</keyword>
<evidence type="ECO:0000313" key="10">
    <source>
        <dbReference type="EMBL" id="KAE8402433.1"/>
    </source>
</evidence>
<organism evidence="10 11">
    <name type="scientific">Aspergillus pseudonomiae</name>
    <dbReference type="NCBI Taxonomy" id="1506151"/>
    <lineage>
        <taxon>Eukaryota</taxon>
        <taxon>Fungi</taxon>
        <taxon>Dikarya</taxon>
        <taxon>Ascomycota</taxon>
        <taxon>Pezizomycotina</taxon>
        <taxon>Eurotiomycetes</taxon>
        <taxon>Eurotiomycetidae</taxon>
        <taxon>Eurotiales</taxon>
        <taxon>Aspergillaceae</taxon>
        <taxon>Aspergillus</taxon>
        <taxon>Aspergillus subgen. Circumdati</taxon>
    </lineage>
</organism>
<evidence type="ECO:0000256" key="2">
    <source>
        <dbReference type="ARBA" id="ARBA00022527"/>
    </source>
</evidence>
<comment type="catalytic activity">
    <reaction evidence="8">
        <text>L-seryl-[protein] + ATP = O-phospho-L-seryl-[protein] + ADP + H(+)</text>
        <dbReference type="Rhea" id="RHEA:17989"/>
        <dbReference type="Rhea" id="RHEA-COMP:9863"/>
        <dbReference type="Rhea" id="RHEA-COMP:11604"/>
        <dbReference type="ChEBI" id="CHEBI:15378"/>
        <dbReference type="ChEBI" id="CHEBI:29999"/>
        <dbReference type="ChEBI" id="CHEBI:30616"/>
        <dbReference type="ChEBI" id="CHEBI:83421"/>
        <dbReference type="ChEBI" id="CHEBI:456216"/>
        <dbReference type="EC" id="2.7.11.1"/>
    </reaction>
</comment>
<dbReference type="InterPro" id="IPR000719">
    <property type="entry name" value="Prot_kinase_dom"/>
</dbReference>
<dbReference type="OrthoDB" id="5979581at2759"/>
<name>A0A5N6IGL6_9EURO</name>
<evidence type="ECO:0000256" key="4">
    <source>
        <dbReference type="ARBA" id="ARBA00022741"/>
    </source>
</evidence>
<accession>A0A5N6IGL6</accession>
<feature type="domain" description="Protein kinase" evidence="9">
    <location>
        <begin position="5"/>
        <end position="165"/>
    </location>
</feature>
<dbReference type="Gene3D" id="3.30.200.20">
    <property type="entry name" value="Phosphorylase Kinase, domain 1"/>
    <property type="match status" value="1"/>
</dbReference>
<dbReference type="GO" id="GO:0000245">
    <property type="term" value="P:spliceosomal complex assembly"/>
    <property type="evidence" value="ECO:0007669"/>
    <property type="project" value="TreeGrafter"/>
</dbReference>
<accession>A0A5N7D8Y9</accession>
<evidence type="ECO:0000256" key="7">
    <source>
        <dbReference type="ARBA" id="ARBA00047899"/>
    </source>
</evidence>
<dbReference type="PANTHER" id="PTHR47634">
    <property type="entry name" value="PROTEIN KINASE DOMAIN-CONTAINING PROTEIN-RELATED"/>
    <property type="match status" value="1"/>
</dbReference>
<dbReference type="GeneID" id="43672257"/>
<sequence>MLNSREEERSLATNGFQVIDADHLVEEEELPDYKTDSIQFDWVRFSKIAIKDHQYVALKVCVHTSMFHRELPVYDHISRRMGDTSHRGRCNIRRLLDSFQIICPDGKHIVLVFEAAQMSLRDMKLVFRRDGFDEDLVKGAIIELLEALDFLHTYAEIVHTGIIST</sequence>
<dbReference type="Proteomes" id="UP000325579">
    <property type="component" value="Unassembled WGS sequence"/>
</dbReference>
<dbReference type="InterPro" id="IPR011009">
    <property type="entry name" value="Kinase-like_dom_sf"/>
</dbReference>
<dbReference type="GO" id="GO:0050684">
    <property type="term" value="P:regulation of mRNA processing"/>
    <property type="evidence" value="ECO:0007669"/>
    <property type="project" value="TreeGrafter"/>
</dbReference>
<evidence type="ECO:0000256" key="6">
    <source>
        <dbReference type="ARBA" id="ARBA00022840"/>
    </source>
</evidence>
<dbReference type="AlphaFoldDB" id="A0A5N6IGL6"/>
<evidence type="ECO:0000313" key="11">
    <source>
        <dbReference type="Proteomes" id="UP000325579"/>
    </source>
</evidence>
<dbReference type="SUPFAM" id="SSF56112">
    <property type="entry name" value="Protein kinase-like (PK-like)"/>
    <property type="match status" value="1"/>
</dbReference>
<keyword evidence="6" id="KW-0067">ATP-binding</keyword>
<keyword evidence="5" id="KW-0418">Kinase</keyword>
<keyword evidence="3" id="KW-0808">Transferase</keyword>
<dbReference type="GO" id="GO:0005737">
    <property type="term" value="C:cytoplasm"/>
    <property type="evidence" value="ECO:0007669"/>
    <property type="project" value="TreeGrafter"/>
</dbReference>